<evidence type="ECO:0000313" key="2">
    <source>
        <dbReference type="Proteomes" id="UP000075221"/>
    </source>
</evidence>
<dbReference type="AlphaFoldDB" id="A0AAC8YCE7"/>
<dbReference type="Proteomes" id="UP000075221">
    <property type="component" value="Chromosome"/>
</dbReference>
<gene>
    <name evidence="1" type="ORF">AXH35_00510</name>
</gene>
<dbReference type="Pfam" id="PF22507">
    <property type="entry name" value="DUF6994"/>
    <property type="match status" value="1"/>
</dbReference>
<organism evidence="1 2">
    <name type="scientific">Acidipropionibacterium acidipropionici</name>
    <dbReference type="NCBI Taxonomy" id="1748"/>
    <lineage>
        <taxon>Bacteria</taxon>
        <taxon>Bacillati</taxon>
        <taxon>Actinomycetota</taxon>
        <taxon>Actinomycetes</taxon>
        <taxon>Propionibacteriales</taxon>
        <taxon>Propionibacteriaceae</taxon>
        <taxon>Acidipropionibacterium</taxon>
    </lineage>
</organism>
<proteinExistence type="predicted"/>
<protein>
    <submittedName>
        <fullName evidence="1">Uncharacterized protein</fullName>
    </submittedName>
</protein>
<accession>A0AAC8YCE7</accession>
<reference evidence="1 2" key="1">
    <citation type="submission" date="2016-02" db="EMBL/GenBank/DDBJ databases">
        <title>Complete Genome Sequence of Propionibacterium acidipropionici ATCC 55737.</title>
        <authorList>
            <person name="Luna Flores C.H."/>
            <person name="Nielsen L.K."/>
            <person name="Marcellin E."/>
        </authorList>
    </citation>
    <scope>NUCLEOTIDE SEQUENCE [LARGE SCALE GENOMIC DNA]</scope>
    <source>
        <strain evidence="1 2">ATCC 55737</strain>
    </source>
</reference>
<evidence type="ECO:0000313" key="1">
    <source>
        <dbReference type="EMBL" id="AMS04192.1"/>
    </source>
</evidence>
<sequence>MSFSNRTPGYIRLKEALDTSRFQQMIIRSADGIQIDLPYREDEPVSDSVRRAVDAAMDVRHAACRGSRSSGGERVLNEASAGTSIDITFDVESDAGGRDPDKYSPTLRRYHQILWSKRLPDGTPFRLDTQGQGTYLRYKGLDRILSLASDAIVHSYRASYTNRIGDVIAQVDPDLVSRVFKEGSTIGGFILFPGTVRDRKPTINGARGMNWRIADRFDLTLECIRRHYDGGSSPLTDVLDRYGDFFELFGDFGVYVDFFLLQDLLGPYGGVVFHLPFDDFQRSPLPETVAEYESYAHGVLQFVAARNARIAEWAENHLSGQG</sequence>
<dbReference type="InterPro" id="IPR054263">
    <property type="entry name" value="DUF6994"/>
</dbReference>
<dbReference type="EMBL" id="CP014352">
    <property type="protein sequence ID" value="AMS04192.1"/>
    <property type="molecule type" value="Genomic_DNA"/>
</dbReference>
<name>A0AAC8YCE7_9ACTN</name>